<comment type="caution">
    <text evidence="1">The sequence shown here is derived from an EMBL/GenBank/DDBJ whole genome shotgun (WGS) entry which is preliminary data.</text>
</comment>
<dbReference type="AlphaFoldDB" id="A0A645EUZ2"/>
<organism evidence="1">
    <name type="scientific">bioreactor metagenome</name>
    <dbReference type="NCBI Taxonomy" id="1076179"/>
    <lineage>
        <taxon>unclassified sequences</taxon>
        <taxon>metagenomes</taxon>
        <taxon>ecological metagenomes</taxon>
    </lineage>
</organism>
<name>A0A645EUZ2_9ZZZZ</name>
<reference evidence="1" key="1">
    <citation type="submission" date="2019-08" db="EMBL/GenBank/DDBJ databases">
        <authorList>
            <person name="Kucharzyk K."/>
            <person name="Murdoch R.W."/>
            <person name="Higgins S."/>
            <person name="Loffler F."/>
        </authorList>
    </citation>
    <scope>NUCLEOTIDE SEQUENCE</scope>
</reference>
<protein>
    <submittedName>
        <fullName evidence="1">Uncharacterized protein</fullName>
    </submittedName>
</protein>
<proteinExistence type="predicted"/>
<accession>A0A645EUZ2</accession>
<sequence>MAVYCQNRIDYAAADDLETAGDFAAAQAGFEALGDFNNSKERARYCSDTLDYQAACALIGQGDYTAAAEKLAAPAKSNFEDANDKLELCDNKIDFAAAEQLLADGKNYEAYKSFAALGDFDGAFLRAEACVLAAPKNGELYHNENYNFSQTQLTVYNSSSNDSFLKLYAVNGDLVCSFYISSEKKATVRVPEGTYTLNQAYGTRWFGPEDMFGDEGVYYRQLFGDTYEFTLESEYIYEISTRDSKDATYINDDSTDRAAF</sequence>
<gene>
    <name evidence="1" type="ORF">SDC9_153105</name>
</gene>
<dbReference type="EMBL" id="VSSQ01051757">
    <property type="protein sequence ID" value="MPN05851.1"/>
    <property type="molecule type" value="Genomic_DNA"/>
</dbReference>
<evidence type="ECO:0000313" key="1">
    <source>
        <dbReference type="EMBL" id="MPN05851.1"/>
    </source>
</evidence>